<evidence type="ECO:0000259" key="4">
    <source>
        <dbReference type="PROSITE" id="PS50234"/>
    </source>
</evidence>
<feature type="compositionally biased region" description="Polar residues" evidence="1">
    <location>
        <begin position="40"/>
        <end position="58"/>
    </location>
</feature>
<evidence type="ECO:0000313" key="6">
    <source>
        <dbReference type="Proteomes" id="UP000050794"/>
    </source>
</evidence>
<dbReference type="Gene3D" id="3.40.50.410">
    <property type="entry name" value="von Willebrand factor, type A domain"/>
    <property type="match status" value="1"/>
</dbReference>
<dbReference type="InterPro" id="IPR002035">
    <property type="entry name" value="VWF_A"/>
</dbReference>
<feature type="compositionally biased region" description="Low complexity" evidence="1">
    <location>
        <begin position="125"/>
        <end position="155"/>
    </location>
</feature>
<feature type="compositionally biased region" description="Low complexity" evidence="1">
    <location>
        <begin position="82"/>
        <end position="100"/>
    </location>
</feature>
<dbReference type="InterPro" id="IPR001304">
    <property type="entry name" value="C-type_lectin-like"/>
</dbReference>
<keyword evidence="2" id="KW-0732">Signal</keyword>
<dbReference type="PANTHER" id="PTHR31024:SF13">
    <property type="entry name" value="C-TYPE LECTIN DOMAIN-CONTAINING PROTEIN 160"/>
    <property type="match status" value="1"/>
</dbReference>
<organism evidence="6 7">
    <name type="scientific">Toxocara canis</name>
    <name type="common">Canine roundworm</name>
    <dbReference type="NCBI Taxonomy" id="6265"/>
    <lineage>
        <taxon>Eukaryota</taxon>
        <taxon>Metazoa</taxon>
        <taxon>Ecdysozoa</taxon>
        <taxon>Nematoda</taxon>
        <taxon>Chromadorea</taxon>
        <taxon>Rhabditida</taxon>
        <taxon>Spirurina</taxon>
        <taxon>Ascaridomorpha</taxon>
        <taxon>Ascaridoidea</taxon>
        <taxon>Toxocaridae</taxon>
        <taxon>Toxocara</taxon>
    </lineage>
</organism>
<protein>
    <submittedName>
        <fullName evidence="7">VWFA domain-containing protein</fullName>
    </submittedName>
</protein>
<accession>A0A183UCT1</accession>
<dbReference type="InterPro" id="IPR016186">
    <property type="entry name" value="C-type_lectin-like/link_sf"/>
</dbReference>
<keyword evidence="6" id="KW-1185">Reference proteome</keyword>
<evidence type="ECO:0000256" key="2">
    <source>
        <dbReference type="SAM" id="SignalP"/>
    </source>
</evidence>
<reference evidence="7" key="1">
    <citation type="submission" date="2016-06" db="UniProtKB">
        <authorList>
            <consortium name="WormBaseParasite"/>
        </authorList>
    </citation>
    <scope>IDENTIFICATION</scope>
</reference>
<evidence type="ECO:0000259" key="3">
    <source>
        <dbReference type="PROSITE" id="PS50041"/>
    </source>
</evidence>
<dbReference type="Gene3D" id="3.10.100.10">
    <property type="entry name" value="Mannose-Binding Protein A, subunit A"/>
    <property type="match status" value="1"/>
</dbReference>
<dbReference type="PROSITE" id="PS50041">
    <property type="entry name" value="C_TYPE_LECTIN_2"/>
    <property type="match status" value="1"/>
</dbReference>
<feature type="compositionally biased region" description="Low complexity" evidence="1">
    <location>
        <begin position="275"/>
        <end position="287"/>
    </location>
</feature>
<dbReference type="WBParaSite" id="TCNE_0000630101-mRNA-1">
    <property type="protein sequence ID" value="TCNE_0000630101-mRNA-1"/>
    <property type="gene ID" value="TCNE_0000630101"/>
</dbReference>
<feature type="domain" description="C-type lectin" evidence="3">
    <location>
        <begin position="547"/>
        <end position="676"/>
    </location>
</feature>
<dbReference type="InterPro" id="IPR036465">
    <property type="entry name" value="vWFA_dom_sf"/>
</dbReference>
<dbReference type="PANTHER" id="PTHR31024">
    <property type="entry name" value="C-TYPE LECTIN"/>
    <property type="match status" value="1"/>
</dbReference>
<dbReference type="SUPFAM" id="SSF56436">
    <property type="entry name" value="C-type lectin-like"/>
    <property type="match status" value="1"/>
</dbReference>
<dbReference type="GO" id="GO:0045087">
    <property type="term" value="P:innate immune response"/>
    <property type="evidence" value="ECO:0007669"/>
    <property type="project" value="TreeGrafter"/>
</dbReference>
<feature type="region of interest" description="Disordered" evidence="1">
    <location>
        <begin position="38"/>
        <end position="326"/>
    </location>
</feature>
<dbReference type="SMART" id="SM00327">
    <property type="entry name" value="VWA"/>
    <property type="match status" value="1"/>
</dbReference>
<dbReference type="EMBL" id="UYWY01019469">
    <property type="protein sequence ID" value="VDM37610.1"/>
    <property type="molecule type" value="Genomic_DNA"/>
</dbReference>
<evidence type="ECO:0000313" key="7">
    <source>
        <dbReference type="WBParaSite" id="TCNE_0000630101-mRNA-1"/>
    </source>
</evidence>
<feature type="compositionally biased region" description="Polar residues" evidence="1">
    <location>
        <begin position="113"/>
        <end position="124"/>
    </location>
</feature>
<reference evidence="5 6" key="2">
    <citation type="submission" date="2018-11" db="EMBL/GenBank/DDBJ databases">
        <authorList>
            <consortium name="Pathogen Informatics"/>
        </authorList>
    </citation>
    <scope>NUCLEOTIDE SEQUENCE [LARGE SCALE GENOMIC DNA]</scope>
</reference>
<proteinExistence type="predicted"/>
<gene>
    <name evidence="5" type="ORF">TCNE_LOCUS6301</name>
</gene>
<feature type="compositionally biased region" description="Low complexity" evidence="1">
    <location>
        <begin position="59"/>
        <end position="72"/>
    </location>
</feature>
<dbReference type="AlphaFoldDB" id="A0A183UCT1"/>
<name>A0A183UCT1_TOXCA</name>
<feature type="signal peptide" evidence="2">
    <location>
        <begin position="1"/>
        <end position="24"/>
    </location>
</feature>
<sequence length="691" mass="76209">MIASTIRITAVAVSLVVLTGPSTATTQEDTALWSWWPSKPQASQRQTQTINGTKQSAATTPWWWVPSTPWWWQPKETNNQESSTQQQASPSSFPPTTATSQDRKESTPPFWISTESTPQPQGQRPTPSESPEQEQSTPQQPISSESPQPEQSTPQRPIPSESPEPEQSTPQWPIPSESPEPEQSTPQQPIPSESPEPEQSTPQQPIPSESPEPEQSTPQRPIPSESPEPEQSTPQQPIPSESPEPEQSTPQWPIPSESPEPEQSTPQWPIPSESPEPEQSTPAPEQSTPQWPIPSESPEEEQSTPPSFGSSHIPGEPVNVTEAPHGDADVAERKCACDPEKLYLDVVVVVDSSLSMTKAGLMEVAADLSTIFQRVNVSTGTHPGQYVRVGLVTFSGYARVIGDFNSFSDYYSLAEALFKMPYHGDGELNIEGALQSASDILQNSRSYARTAILLYTSAYRDGGFTDAHAIANQIKESGTKIITVAFRQQPEGSLVHRLSHLASSNSSFASMDANIIDIVLHAFCQANCYCMNNWMQYANDLYKPTVFYGECIRAMDIDASWVTASFACKAMAPRAHLVAELTYHKHKFVTDYARAVLPSLQYSIGLRFDPSRGNYAWQTWNSTKIPYDAETSNNWNPGYPNRELGDCVSVVANGNSNSVGYQNEDCLHKPMRYVCQMPACDTTNLCTSFDN</sequence>
<dbReference type="CDD" id="cd00037">
    <property type="entry name" value="CLECT"/>
    <property type="match status" value="1"/>
</dbReference>
<dbReference type="SUPFAM" id="SSF53300">
    <property type="entry name" value="vWA-like"/>
    <property type="match status" value="1"/>
</dbReference>
<dbReference type="InterPro" id="IPR016187">
    <property type="entry name" value="CTDL_fold"/>
</dbReference>
<feature type="chain" id="PRO_5044553092" evidence="2">
    <location>
        <begin position="25"/>
        <end position="691"/>
    </location>
</feature>
<evidence type="ECO:0000256" key="1">
    <source>
        <dbReference type="SAM" id="MobiDB-lite"/>
    </source>
</evidence>
<dbReference type="SMART" id="SM00034">
    <property type="entry name" value="CLECT"/>
    <property type="match status" value="1"/>
</dbReference>
<dbReference type="Proteomes" id="UP000050794">
    <property type="component" value="Unassembled WGS sequence"/>
</dbReference>
<evidence type="ECO:0000313" key="5">
    <source>
        <dbReference type="EMBL" id="VDM37610.1"/>
    </source>
</evidence>
<dbReference type="Pfam" id="PF00092">
    <property type="entry name" value="VWA"/>
    <property type="match status" value="1"/>
</dbReference>
<feature type="domain" description="VWFA" evidence="4">
    <location>
        <begin position="345"/>
        <end position="523"/>
    </location>
</feature>
<dbReference type="PROSITE" id="PS50234">
    <property type="entry name" value="VWFA"/>
    <property type="match status" value="1"/>
</dbReference>